<dbReference type="InterPro" id="IPR029058">
    <property type="entry name" value="AB_hydrolase_fold"/>
</dbReference>
<name>A0A6A6XA43_9PLEO</name>
<dbReference type="Pfam" id="PF07859">
    <property type="entry name" value="Abhydrolase_3"/>
    <property type="match status" value="2"/>
</dbReference>
<keyword evidence="1 4" id="KW-0378">Hydrolase</keyword>
<evidence type="ECO:0000313" key="5">
    <source>
        <dbReference type="Proteomes" id="UP000799757"/>
    </source>
</evidence>
<gene>
    <name evidence="4" type="ORF">K505DRAFT_375703</name>
</gene>
<sequence>MPVNTISVATAVTPTVIETYLSHYLNRGPLRQKPTAHISYHEGLELIRRFLHFASFHTVEELQAFTSQWVPVPHWVHAKVVDIPSGQLSRAADYLQAQLGADGIQQIGGKTWWQWRRDNTSLKAEWIEMKKDYEQRKKAKITKGQRIMLYVHGGAYFFGSVDEHRYQMQRHARKLKARVLAPRYRLAPQFPFPCGLLDCLATYLYLLEQGHDPSTIILAGDSAGGGMVVSMLVTLRDQGVPLPAGAILISPWVDLTHSFPSLGGDGKLDYIPAHGFVHKPSMSWPPPNADDRLAFEQSQRNSLQKEKTSSEPRKEEKVEEKEAHAERVRGFSLRSSADRPGADALLKEAGPGIFVSSNGKYSIGPKSTLSVQLEKDTRIEIKDQIQLYAANHLLTHPLVSPALQPTLGGLPPLLIQVGGGELLRDEQIYLAHKAAQPLAYLPPPSNHLTAEQIEAQGAKYRPTNVQLQVWDDLCHVAPTLSFTRPAKHMYRSIAQFGAWALARAQKTGIDIMDDDNISIVSTESSESSSSFESNLSPDDIKLSMPQSAQHVGFESIETKEPRGVKVGKAGDPLPSFERHMIRQRIDRHGRIYVMEPEKEMEALNVPTLDIGVPKPGPVNKWMKAQKEWNGKFAKQKLKVQKKRMKDMEKGFEGFDGESPPPTALAGRRLKGMKAEEKKKKRSWGMSLWSLWGSKHDSMTIEREEKADQSPDQEPQTTTQNPDGTQTTTDGTTDPTLSKPPTKPHRKSFTRNRPSTLAPNANTSRSRSASRSRHSNVTDAGQIGASMEDLTRLNSLAPPVPGFAEATRIAPERKASSLDVDSGPSTMGPPTPGITIEDMSRPQSPETLIPVTDTLSTRPTRGGVAYPFRLKVEGDDRDVNASTLTLQSVNVETPRAAEFEAEDTKFPSKPSTNGVGDGAEKEIPSSLATTNGDEVAVLEKAERPGVDRFFTAGVGELETGTSKGDERKEERPGMERFETALELQSPGANGSKV</sequence>
<dbReference type="InterPro" id="IPR013094">
    <property type="entry name" value="AB_hydrolase_3"/>
</dbReference>
<protein>
    <submittedName>
        <fullName evidence="4">Alpha/beta-hydrolase</fullName>
    </submittedName>
</protein>
<keyword evidence="5" id="KW-1185">Reference proteome</keyword>
<accession>A0A6A6XA43</accession>
<feature type="region of interest" description="Disordered" evidence="2">
    <location>
        <begin position="897"/>
        <end position="931"/>
    </location>
</feature>
<feature type="domain" description="Alpha/beta hydrolase fold-3" evidence="3">
    <location>
        <begin position="381"/>
        <end position="435"/>
    </location>
</feature>
<dbReference type="PANTHER" id="PTHR48081:SF19">
    <property type="entry name" value="AB HYDROLASE SUPERFAMILY PROTEIN C4A8.06C"/>
    <property type="match status" value="1"/>
</dbReference>
<dbReference type="AlphaFoldDB" id="A0A6A6XA43"/>
<feature type="region of interest" description="Disordered" evidence="2">
    <location>
        <begin position="700"/>
        <end position="861"/>
    </location>
</feature>
<evidence type="ECO:0000313" key="4">
    <source>
        <dbReference type="EMBL" id="KAF2792893.1"/>
    </source>
</evidence>
<dbReference type="Gene3D" id="3.40.50.1820">
    <property type="entry name" value="alpha/beta hydrolase"/>
    <property type="match status" value="1"/>
</dbReference>
<proteinExistence type="predicted"/>
<reference evidence="4" key="1">
    <citation type="journal article" date="2020" name="Stud. Mycol.">
        <title>101 Dothideomycetes genomes: a test case for predicting lifestyles and emergence of pathogens.</title>
        <authorList>
            <person name="Haridas S."/>
            <person name="Albert R."/>
            <person name="Binder M."/>
            <person name="Bloem J."/>
            <person name="Labutti K."/>
            <person name="Salamov A."/>
            <person name="Andreopoulos B."/>
            <person name="Baker S."/>
            <person name="Barry K."/>
            <person name="Bills G."/>
            <person name="Bluhm B."/>
            <person name="Cannon C."/>
            <person name="Castanera R."/>
            <person name="Culley D."/>
            <person name="Daum C."/>
            <person name="Ezra D."/>
            <person name="Gonzalez J."/>
            <person name="Henrissat B."/>
            <person name="Kuo A."/>
            <person name="Liang C."/>
            <person name="Lipzen A."/>
            <person name="Lutzoni F."/>
            <person name="Magnuson J."/>
            <person name="Mondo S."/>
            <person name="Nolan M."/>
            <person name="Ohm R."/>
            <person name="Pangilinan J."/>
            <person name="Park H.-J."/>
            <person name="Ramirez L."/>
            <person name="Alfaro M."/>
            <person name="Sun H."/>
            <person name="Tritt A."/>
            <person name="Yoshinaga Y."/>
            <person name="Zwiers L.-H."/>
            <person name="Turgeon B."/>
            <person name="Goodwin S."/>
            <person name="Spatafora J."/>
            <person name="Crous P."/>
            <person name="Grigoriev I."/>
        </authorList>
    </citation>
    <scope>NUCLEOTIDE SEQUENCE</scope>
    <source>
        <strain evidence="4">CBS 109.77</strain>
    </source>
</reference>
<dbReference type="InterPro" id="IPR050300">
    <property type="entry name" value="GDXG_lipolytic_enzyme"/>
</dbReference>
<dbReference type="Proteomes" id="UP000799757">
    <property type="component" value="Unassembled WGS sequence"/>
</dbReference>
<dbReference type="EMBL" id="MU001950">
    <property type="protein sequence ID" value="KAF2792893.1"/>
    <property type="molecule type" value="Genomic_DNA"/>
</dbReference>
<feature type="region of interest" description="Disordered" evidence="2">
    <location>
        <begin position="650"/>
        <end position="682"/>
    </location>
</feature>
<feature type="compositionally biased region" description="Basic and acidic residues" evidence="2">
    <location>
        <begin position="303"/>
        <end position="327"/>
    </location>
</feature>
<feature type="domain" description="Alpha/beta hydrolase fold-3" evidence="3">
    <location>
        <begin position="148"/>
        <end position="258"/>
    </location>
</feature>
<feature type="compositionally biased region" description="Basic and acidic residues" evidence="2">
    <location>
        <begin position="962"/>
        <end position="978"/>
    </location>
</feature>
<feature type="compositionally biased region" description="Polar residues" evidence="2">
    <location>
        <begin position="750"/>
        <end position="762"/>
    </location>
</feature>
<evidence type="ECO:0000259" key="3">
    <source>
        <dbReference type="Pfam" id="PF07859"/>
    </source>
</evidence>
<organism evidence="4 5">
    <name type="scientific">Melanomma pulvis-pyrius CBS 109.77</name>
    <dbReference type="NCBI Taxonomy" id="1314802"/>
    <lineage>
        <taxon>Eukaryota</taxon>
        <taxon>Fungi</taxon>
        <taxon>Dikarya</taxon>
        <taxon>Ascomycota</taxon>
        <taxon>Pezizomycotina</taxon>
        <taxon>Dothideomycetes</taxon>
        <taxon>Pleosporomycetidae</taxon>
        <taxon>Pleosporales</taxon>
        <taxon>Melanommataceae</taxon>
        <taxon>Melanomma</taxon>
    </lineage>
</organism>
<dbReference type="PANTHER" id="PTHR48081">
    <property type="entry name" value="AB HYDROLASE SUPERFAMILY PROTEIN C4A8.06C"/>
    <property type="match status" value="1"/>
</dbReference>
<dbReference type="GO" id="GO:0016787">
    <property type="term" value="F:hydrolase activity"/>
    <property type="evidence" value="ECO:0007669"/>
    <property type="project" value="UniProtKB-KW"/>
</dbReference>
<feature type="region of interest" description="Disordered" evidence="2">
    <location>
        <begin position="948"/>
        <end position="992"/>
    </location>
</feature>
<evidence type="ECO:0000256" key="1">
    <source>
        <dbReference type="ARBA" id="ARBA00022801"/>
    </source>
</evidence>
<dbReference type="OrthoDB" id="2336090at2759"/>
<dbReference type="SUPFAM" id="SSF53474">
    <property type="entry name" value="alpha/beta-Hydrolases"/>
    <property type="match status" value="1"/>
</dbReference>
<evidence type="ECO:0000256" key="2">
    <source>
        <dbReference type="SAM" id="MobiDB-lite"/>
    </source>
</evidence>
<feature type="compositionally biased region" description="Low complexity" evidence="2">
    <location>
        <begin position="714"/>
        <end position="735"/>
    </location>
</feature>
<feature type="region of interest" description="Disordered" evidence="2">
    <location>
        <begin position="281"/>
        <end position="327"/>
    </location>
</feature>